<dbReference type="Gene3D" id="3.40.50.300">
    <property type="entry name" value="P-loop containing nucleotide triphosphate hydrolases"/>
    <property type="match status" value="1"/>
</dbReference>
<accession>A0A6G0X0N7</accession>
<feature type="region of interest" description="Disordered" evidence="1">
    <location>
        <begin position="1"/>
        <end position="100"/>
    </location>
</feature>
<organism evidence="2 3">
    <name type="scientific">Aphanomyces euteiches</name>
    <dbReference type="NCBI Taxonomy" id="100861"/>
    <lineage>
        <taxon>Eukaryota</taxon>
        <taxon>Sar</taxon>
        <taxon>Stramenopiles</taxon>
        <taxon>Oomycota</taxon>
        <taxon>Saprolegniomycetes</taxon>
        <taxon>Saprolegniales</taxon>
        <taxon>Verrucalvaceae</taxon>
        <taxon>Aphanomyces</taxon>
    </lineage>
</organism>
<comment type="caution">
    <text evidence="2">The sequence shown here is derived from an EMBL/GenBank/DDBJ whole genome shotgun (WGS) entry which is preliminary data.</text>
</comment>
<evidence type="ECO:0000256" key="1">
    <source>
        <dbReference type="SAM" id="MobiDB-lite"/>
    </source>
</evidence>
<keyword evidence="3" id="KW-1185">Reference proteome</keyword>
<feature type="compositionally biased region" description="Basic and acidic residues" evidence="1">
    <location>
        <begin position="81"/>
        <end position="90"/>
    </location>
</feature>
<sequence length="746" mass="83557">MKRAPSPSLEGDSKRSKSDNDEEDVRELSTLSIDDDDDETRKVITPLETQNEPWPDEDDGKDMSDWEDLEHNSSFPSHSRGSQDSEEKTNDTAPSTASSRRVSFAPLQISTSIGYVANTNEFSSCLTAMQVDTTVDVAVSAPLSPTKEHHFHNRVYYIQLHPKLVKQLPRRQLHAFRAAGLLQIEMGPKCRSFTITKDLLTTGPMEFLYSNYKSYFSSNIVTFEWRVTRSGADLILTNASRHEVYVDHITVAPGAAKALIVQNAVRLLISPAKFLLLGYVVSLTPFPPPSQPPSRNVLGVLFAHPIMDYATLGLSFNNRGVHMMHSSMSTRLVKYMRMSELRLDDKGSFLMYYPEPIDLAVEFATWEVLKELVEDGCRIIHLACAATDEYIVLEDGRGGPRQVRVDELRTLFAGSAVKVVQISVYNGCDMAHKLFLDAGVPYVVALAPRMSITSSHLLRFSTNFYRGLIGGKSVEASFRFAQQSSMAHDIFCLYCQPSDTNRGSNIILFPLTDKPRESHALLRSSLRKDDLSIAVCKEFTGRLQETFNICYRLMDPRHETRFINIHGPASIGKTQLALAATQYVSFRGIFDGGIRVLHVKDVVERKGHDHSIVWMQRIVFDITHASGLMKSFLVVLDGLDVFMHSSYEEQIVDFVERVLVTKPNISIITTTLLPISLLPKPDFKQFHVGLDKNPVSGLMPINSIFHDLSTDSYFDDSTRVPDESYDIHASLSPTGATTAPRNCTVM</sequence>
<proteinExistence type="predicted"/>
<dbReference type="SUPFAM" id="SSF52540">
    <property type="entry name" value="P-loop containing nucleoside triphosphate hydrolases"/>
    <property type="match status" value="1"/>
</dbReference>
<dbReference type="InterPro" id="IPR027417">
    <property type="entry name" value="P-loop_NTPase"/>
</dbReference>
<dbReference type="EMBL" id="VJMJ01000122">
    <property type="protein sequence ID" value="KAF0733440.1"/>
    <property type="molecule type" value="Genomic_DNA"/>
</dbReference>
<feature type="compositionally biased region" description="Acidic residues" evidence="1">
    <location>
        <begin position="54"/>
        <end position="68"/>
    </location>
</feature>
<evidence type="ECO:0000313" key="3">
    <source>
        <dbReference type="Proteomes" id="UP000481153"/>
    </source>
</evidence>
<reference evidence="2 3" key="1">
    <citation type="submission" date="2019-07" db="EMBL/GenBank/DDBJ databases">
        <title>Genomics analysis of Aphanomyces spp. identifies a new class of oomycete effector associated with host adaptation.</title>
        <authorList>
            <person name="Gaulin E."/>
        </authorList>
    </citation>
    <scope>NUCLEOTIDE SEQUENCE [LARGE SCALE GENOMIC DNA]</scope>
    <source>
        <strain evidence="2 3">ATCC 201684</strain>
    </source>
</reference>
<evidence type="ECO:0000313" key="2">
    <source>
        <dbReference type="EMBL" id="KAF0733440.1"/>
    </source>
</evidence>
<dbReference type="Proteomes" id="UP000481153">
    <property type="component" value="Unassembled WGS sequence"/>
</dbReference>
<dbReference type="AlphaFoldDB" id="A0A6G0X0N7"/>
<name>A0A6G0X0N7_9STRA</name>
<dbReference type="OrthoDB" id="77452at2759"/>
<dbReference type="VEuPathDB" id="FungiDB:AeMF1_001793"/>
<gene>
    <name evidence="2" type="ORF">Ae201684_009686</name>
</gene>
<feature type="compositionally biased region" description="Polar residues" evidence="1">
    <location>
        <begin position="91"/>
        <end position="100"/>
    </location>
</feature>
<protein>
    <submittedName>
        <fullName evidence="2">Uncharacterized protein</fullName>
    </submittedName>
</protein>